<comment type="caution">
    <text evidence="1">The sequence shown here is derived from an EMBL/GenBank/DDBJ whole genome shotgun (WGS) entry which is preliminary data.</text>
</comment>
<gene>
    <name evidence="1" type="ORF">HUK84_00490</name>
</gene>
<evidence type="ECO:0000313" key="2">
    <source>
        <dbReference type="Proteomes" id="UP000534870"/>
    </source>
</evidence>
<dbReference type="RefSeq" id="WP_176638443.1">
    <property type="nucleotide sequence ID" value="NZ_JABXXP010000002.1"/>
</dbReference>
<protein>
    <submittedName>
        <fullName evidence="1">Uncharacterized protein</fullName>
    </submittedName>
</protein>
<evidence type="ECO:0000313" key="1">
    <source>
        <dbReference type="EMBL" id="NVN09644.1"/>
    </source>
</evidence>
<dbReference type="AlphaFoldDB" id="A0A7Y7ISP5"/>
<dbReference type="Proteomes" id="UP000534870">
    <property type="component" value="Unassembled WGS sequence"/>
</dbReference>
<reference evidence="1 2" key="1">
    <citation type="submission" date="2020-06" db="EMBL/GenBank/DDBJ databases">
        <title>Description of novel acetic acid bacteria.</title>
        <authorList>
            <person name="Sombolestani A."/>
        </authorList>
    </citation>
    <scope>NUCLEOTIDE SEQUENCE [LARGE SCALE GENOMIC DNA]</scope>
    <source>
        <strain evidence="1 2">LMG 31431</strain>
    </source>
</reference>
<sequence length="107" mass="11312">MSYFIAKGATRALGHLDRDAGVVLVSPLDKLSEQAGRNEGVDAGAKAAALSRHRHTRRLSGVIKLAGARSDKLNGVAVWPFCPRRLDAESAFASATCAIGRAKRPAM</sequence>
<proteinExistence type="predicted"/>
<accession>A0A7Y7ISP5</accession>
<name>A0A7Y7ISP5_9PROT</name>
<dbReference type="EMBL" id="JABXXP010000002">
    <property type="protein sequence ID" value="NVN09644.1"/>
    <property type="molecule type" value="Genomic_DNA"/>
</dbReference>
<organism evidence="1 2">
    <name type="scientific">Nguyenibacter vanlangensis</name>
    <dbReference type="NCBI Taxonomy" id="1216886"/>
    <lineage>
        <taxon>Bacteria</taxon>
        <taxon>Pseudomonadati</taxon>
        <taxon>Pseudomonadota</taxon>
        <taxon>Alphaproteobacteria</taxon>
        <taxon>Acetobacterales</taxon>
        <taxon>Acetobacteraceae</taxon>
        <taxon>Nguyenibacter</taxon>
    </lineage>
</organism>